<sequence length="262" mass="28120">MTDKDLRRAVLDELDFDPSLDAGDIGVAVSEGVVTLTGHVGSYAEKVEAERAVRRVRGVRAIAQEIAVRYADAKKVADDQIAARALAIIDWSVHLPKDAIQVTVSGGWITLTGAVPWRYQSRSAEAVVRQLSGVLGVTNRIAIEPRVPPGAVKDKILEAFRRSALFEADAIKVTVSGDRVILEGAVTARAERDAAERAAWSVPGVRAVEDRIVAMARADKMRCTAARIRDRSSIPETNARGTDPSGGRKDTKCSDRGACPVA</sequence>
<dbReference type="eggNOG" id="COG2823">
    <property type="taxonomic scope" value="Bacteria"/>
</dbReference>
<keyword evidence="1" id="KW-0732">Signal</keyword>
<keyword evidence="5" id="KW-1185">Reference proteome</keyword>
<feature type="domain" description="BON" evidence="3">
    <location>
        <begin position="148"/>
        <end position="216"/>
    </location>
</feature>
<dbReference type="PANTHER" id="PTHR34606:SF4">
    <property type="entry name" value="OUTER MEMBRANE LIPOPROTEIN DOLP"/>
    <property type="match status" value="1"/>
</dbReference>
<dbReference type="InterPro" id="IPR014004">
    <property type="entry name" value="Transpt-assoc_nodulatn_dom_bac"/>
</dbReference>
<dbReference type="KEGG" id="mor:MOC_0267"/>
<proteinExistence type="predicted"/>
<reference evidence="4 5" key="1">
    <citation type="journal article" date="2014" name="PLoS ONE">
        <title>Genome Information of Methylobacterium oryzae, a Plant-Probiotic Methylotroph in the Phyllosphere.</title>
        <authorList>
            <person name="Kwak M.J."/>
            <person name="Jeong H."/>
            <person name="Madhaiyan M."/>
            <person name="Lee Y."/>
            <person name="Sa T.M."/>
            <person name="Oh T.K."/>
            <person name="Kim J.F."/>
        </authorList>
    </citation>
    <scope>NUCLEOTIDE SEQUENCE [LARGE SCALE GENOMIC DNA]</scope>
    <source>
        <strain evidence="4 5">CBMB20</strain>
    </source>
</reference>
<evidence type="ECO:0000259" key="3">
    <source>
        <dbReference type="PROSITE" id="PS50914"/>
    </source>
</evidence>
<feature type="compositionally biased region" description="Basic and acidic residues" evidence="2">
    <location>
        <begin position="246"/>
        <end position="255"/>
    </location>
</feature>
<dbReference type="STRING" id="693986.MOC_0267"/>
<feature type="domain" description="BON" evidence="3">
    <location>
        <begin position="2"/>
        <end position="70"/>
    </location>
</feature>
<gene>
    <name evidence="4" type="ORF">MOC_0267</name>
</gene>
<dbReference type="Pfam" id="PF04972">
    <property type="entry name" value="BON"/>
    <property type="match status" value="3"/>
</dbReference>
<dbReference type="AlphaFoldDB" id="A0A089NKZ8"/>
<dbReference type="Gene3D" id="3.30.1340.30">
    <property type="match status" value="3"/>
</dbReference>
<dbReference type="PANTHER" id="PTHR34606">
    <property type="entry name" value="BON DOMAIN-CONTAINING PROTEIN"/>
    <property type="match status" value="1"/>
</dbReference>
<evidence type="ECO:0000256" key="2">
    <source>
        <dbReference type="SAM" id="MobiDB-lite"/>
    </source>
</evidence>
<dbReference type="InterPro" id="IPR007055">
    <property type="entry name" value="BON_dom"/>
</dbReference>
<dbReference type="Proteomes" id="UP000029492">
    <property type="component" value="Chromosome"/>
</dbReference>
<dbReference type="EMBL" id="CP003811">
    <property type="protein sequence ID" value="AIQ88022.1"/>
    <property type="molecule type" value="Genomic_DNA"/>
</dbReference>
<dbReference type="InterPro" id="IPR051686">
    <property type="entry name" value="Lipoprotein_DolP"/>
</dbReference>
<feature type="domain" description="BON" evidence="3">
    <location>
        <begin position="77"/>
        <end position="145"/>
    </location>
</feature>
<evidence type="ECO:0000313" key="4">
    <source>
        <dbReference type="EMBL" id="AIQ88022.1"/>
    </source>
</evidence>
<feature type="region of interest" description="Disordered" evidence="2">
    <location>
        <begin position="228"/>
        <end position="262"/>
    </location>
</feature>
<name>A0A089NKZ8_9HYPH</name>
<evidence type="ECO:0000256" key="1">
    <source>
        <dbReference type="ARBA" id="ARBA00022729"/>
    </source>
</evidence>
<protein>
    <submittedName>
        <fullName evidence="4">Transport-associated protein</fullName>
    </submittedName>
</protein>
<organism evidence="4 5">
    <name type="scientific">Methylobacterium oryzae CBMB20</name>
    <dbReference type="NCBI Taxonomy" id="693986"/>
    <lineage>
        <taxon>Bacteria</taxon>
        <taxon>Pseudomonadati</taxon>
        <taxon>Pseudomonadota</taxon>
        <taxon>Alphaproteobacteria</taxon>
        <taxon>Hyphomicrobiales</taxon>
        <taxon>Methylobacteriaceae</taxon>
        <taxon>Methylobacterium</taxon>
    </lineage>
</organism>
<dbReference type="HOGENOM" id="CLU_082070_0_0_5"/>
<dbReference type="SMART" id="SM00749">
    <property type="entry name" value="BON"/>
    <property type="match status" value="3"/>
</dbReference>
<accession>A0A089NKZ8</accession>
<dbReference type="PROSITE" id="PS50914">
    <property type="entry name" value="BON"/>
    <property type="match status" value="3"/>
</dbReference>
<evidence type="ECO:0000313" key="5">
    <source>
        <dbReference type="Proteomes" id="UP000029492"/>
    </source>
</evidence>